<proteinExistence type="predicted"/>
<keyword evidence="3" id="KW-1185">Reference proteome</keyword>
<feature type="region of interest" description="Disordered" evidence="1">
    <location>
        <begin position="311"/>
        <end position="362"/>
    </location>
</feature>
<dbReference type="EMBL" id="JBBWRZ010000002">
    <property type="protein sequence ID" value="KAK8244297.1"/>
    <property type="molecule type" value="Genomic_DNA"/>
</dbReference>
<feature type="region of interest" description="Disordered" evidence="1">
    <location>
        <begin position="68"/>
        <end position="98"/>
    </location>
</feature>
<evidence type="ECO:0000256" key="1">
    <source>
        <dbReference type="SAM" id="MobiDB-lite"/>
    </source>
</evidence>
<feature type="compositionally biased region" description="Low complexity" evidence="1">
    <location>
        <begin position="74"/>
        <end position="89"/>
    </location>
</feature>
<feature type="region of interest" description="Disordered" evidence="1">
    <location>
        <begin position="374"/>
        <end position="397"/>
    </location>
</feature>
<reference evidence="2 3" key="1">
    <citation type="submission" date="2024-04" db="EMBL/GenBank/DDBJ databases">
        <title>Phyllosticta paracitricarpa is synonymous to the EU quarantine fungus P. citricarpa based on phylogenomic analyses.</title>
        <authorList>
            <consortium name="Lawrence Berkeley National Laboratory"/>
            <person name="Van Ingen-Buijs V.A."/>
            <person name="Van Westerhoven A.C."/>
            <person name="Haridas S."/>
            <person name="Skiadas P."/>
            <person name="Martin F."/>
            <person name="Groenewald J.Z."/>
            <person name="Crous P.W."/>
            <person name="Seidl M.F."/>
        </authorList>
    </citation>
    <scope>NUCLEOTIDE SEQUENCE [LARGE SCALE GENOMIC DNA]</scope>
    <source>
        <strain evidence="2 3">CBS 123374</strain>
    </source>
</reference>
<accession>A0ABR1Z022</accession>
<evidence type="ECO:0000313" key="2">
    <source>
        <dbReference type="EMBL" id="KAK8244297.1"/>
    </source>
</evidence>
<gene>
    <name evidence="2" type="ORF">HDK90DRAFT_546990</name>
</gene>
<feature type="compositionally biased region" description="Polar residues" evidence="1">
    <location>
        <begin position="311"/>
        <end position="332"/>
    </location>
</feature>
<feature type="compositionally biased region" description="Pro residues" evidence="1">
    <location>
        <begin position="243"/>
        <end position="254"/>
    </location>
</feature>
<organism evidence="2 3">
    <name type="scientific">Phyllosticta capitalensis</name>
    <dbReference type="NCBI Taxonomy" id="121624"/>
    <lineage>
        <taxon>Eukaryota</taxon>
        <taxon>Fungi</taxon>
        <taxon>Dikarya</taxon>
        <taxon>Ascomycota</taxon>
        <taxon>Pezizomycotina</taxon>
        <taxon>Dothideomycetes</taxon>
        <taxon>Dothideomycetes incertae sedis</taxon>
        <taxon>Botryosphaeriales</taxon>
        <taxon>Phyllostictaceae</taxon>
        <taxon>Phyllosticta</taxon>
    </lineage>
</organism>
<feature type="region of interest" description="Disordered" evidence="1">
    <location>
        <begin position="154"/>
        <end position="190"/>
    </location>
</feature>
<name>A0ABR1Z022_9PEZI</name>
<comment type="caution">
    <text evidence="2">The sequence shown here is derived from an EMBL/GenBank/DDBJ whole genome shotgun (WGS) entry which is preliminary data.</text>
</comment>
<dbReference type="Proteomes" id="UP001492380">
    <property type="component" value="Unassembled WGS sequence"/>
</dbReference>
<feature type="region of interest" description="Disordered" evidence="1">
    <location>
        <begin position="239"/>
        <end position="258"/>
    </location>
</feature>
<evidence type="ECO:0000313" key="3">
    <source>
        <dbReference type="Proteomes" id="UP001492380"/>
    </source>
</evidence>
<protein>
    <submittedName>
        <fullName evidence="2">Uncharacterized protein</fullName>
    </submittedName>
</protein>
<sequence length="397" mass="43623">MATSPRCVHLSIQVHSGPCCGYFTCPGPPSISVTKTSSLPASNENPNEMAILRRVIRRIRGRERLREEAEPLLEESTSSKSSASSVKSTPIDTPDTHDNIWLGHEQHQHDLFNAVPASPVSPLSDTNKPLPTVPRAPITQPNFIPANALNGVERPYTEDSNGRLSILTSPKPANKPCPPLPSPPRHQSVRRPSSILIKTSNNNSDHELIFRALDSMRLDLTTSHGPHPNAAELARFPLEPASVPLPPSPAPTPTSPVHLDQADRARHAGLEQLQYRRSNNAFSPPPQLPPLDLPRSSLIDEVAEREWVMRQVQQQAPNTSPRRQSHSTNNGGIFNGFHPQPNGATSSPPPPPQTPTVQLAEDVAERQWMERQVEQMNANLPIPNRRSSLGTRILKSK</sequence>
<feature type="compositionally biased region" description="Pro residues" evidence="1">
    <location>
        <begin position="173"/>
        <end position="184"/>
    </location>
</feature>